<evidence type="ECO:0008006" key="9">
    <source>
        <dbReference type="Google" id="ProtNLM"/>
    </source>
</evidence>
<gene>
    <name evidence="7" type="ORF">SPACI_016550</name>
</gene>
<dbReference type="EMBL" id="CP155571">
    <property type="protein sequence ID" value="XFO71621.1"/>
    <property type="molecule type" value="Genomic_DNA"/>
</dbReference>
<evidence type="ECO:0000256" key="3">
    <source>
        <dbReference type="ARBA" id="ARBA00022692"/>
    </source>
</evidence>
<evidence type="ECO:0000256" key="6">
    <source>
        <dbReference type="SAM" id="Phobius"/>
    </source>
</evidence>
<name>A0ABZ3J102_SPOA4</name>
<reference evidence="7" key="1">
    <citation type="submission" date="2024-05" db="EMBL/GenBank/DDBJ databases">
        <title>Isolation and characterization of Sporomusa carbonis sp. nov., a carboxydotrophic hydrogenogen in the genus of Sporomusa isolated from a charcoal burning pile.</title>
        <authorList>
            <person name="Boeer T."/>
            <person name="Rosenbaum F."/>
            <person name="Eysell L."/>
            <person name="Mueller V."/>
            <person name="Daniel R."/>
            <person name="Poehlein A."/>
        </authorList>
    </citation>
    <scope>NUCLEOTIDE SEQUENCE [LARGE SCALE GENOMIC DNA]</scope>
    <source>
        <strain evidence="7">DSM 3132</strain>
    </source>
</reference>
<feature type="transmembrane region" description="Helical" evidence="6">
    <location>
        <begin position="205"/>
        <end position="224"/>
    </location>
</feature>
<sequence>MPTRFTGLHKTKLIFLKEIKTELRTLSAINSLLMFALTTLAAVSLSLGSQPLTANLIAILFWTIFFFSAMAGLSRVFLQEQATGTLHTLRSYSSSQPVLWGKFFYNLLLLHVLALFLLPLFIIFLNVTCYHFGYLCLLLFAGNIGIAAITTLTASMIIYTKSQASLFTVLSFPIILPLFLVSIQLTEGVLTNTVFTMQHQLCLVFGYDIFLLGIASILFDYIWYD</sequence>
<organism evidence="7 8">
    <name type="scientific">Sporomusa acidovorans (strain ATCC 49682 / DSM 3132 / Mol)</name>
    <dbReference type="NCBI Taxonomy" id="1123286"/>
    <lineage>
        <taxon>Bacteria</taxon>
        <taxon>Bacillati</taxon>
        <taxon>Bacillota</taxon>
        <taxon>Negativicutes</taxon>
        <taxon>Selenomonadales</taxon>
        <taxon>Sporomusaceae</taxon>
        <taxon>Sporomusa</taxon>
    </lineage>
</organism>
<dbReference type="Proteomes" id="UP000216052">
    <property type="component" value="Chromosome"/>
</dbReference>
<feature type="transmembrane region" description="Helical" evidence="6">
    <location>
        <begin position="166"/>
        <end position="185"/>
    </location>
</feature>
<feature type="transmembrane region" description="Helical" evidence="6">
    <location>
        <begin position="26"/>
        <end position="47"/>
    </location>
</feature>
<keyword evidence="5 6" id="KW-0472">Membrane</keyword>
<evidence type="ECO:0000256" key="5">
    <source>
        <dbReference type="ARBA" id="ARBA00023136"/>
    </source>
</evidence>
<proteinExistence type="inferred from homology"/>
<dbReference type="Pfam" id="PF03379">
    <property type="entry name" value="CcmB"/>
    <property type="match status" value="1"/>
</dbReference>
<keyword evidence="4 6" id="KW-1133">Transmembrane helix</keyword>
<keyword evidence="3 6" id="KW-0812">Transmembrane</keyword>
<comment type="subcellular location">
    <subcellularLocation>
        <location evidence="1">Membrane</location>
        <topology evidence="1">Multi-pass membrane protein</topology>
    </subcellularLocation>
</comment>
<comment type="similarity">
    <text evidence="2">Belongs to the CcmB/CycW/HelB family.</text>
</comment>
<accession>A0ABZ3J102</accession>
<feature type="transmembrane region" description="Helical" evidence="6">
    <location>
        <begin position="59"/>
        <end position="78"/>
    </location>
</feature>
<keyword evidence="8" id="KW-1185">Reference proteome</keyword>
<evidence type="ECO:0000256" key="1">
    <source>
        <dbReference type="ARBA" id="ARBA00004141"/>
    </source>
</evidence>
<evidence type="ECO:0000256" key="4">
    <source>
        <dbReference type="ARBA" id="ARBA00022989"/>
    </source>
</evidence>
<evidence type="ECO:0000256" key="2">
    <source>
        <dbReference type="ARBA" id="ARBA00010544"/>
    </source>
</evidence>
<evidence type="ECO:0000313" key="7">
    <source>
        <dbReference type="EMBL" id="XFO71621.1"/>
    </source>
</evidence>
<protein>
    <recommendedName>
        <fullName evidence="9">CcmB protein</fullName>
    </recommendedName>
</protein>
<dbReference type="RefSeq" id="WP_093794504.1">
    <property type="nucleotide sequence ID" value="NZ_CP155571.1"/>
</dbReference>
<dbReference type="InterPro" id="IPR003544">
    <property type="entry name" value="Cyt_c_biogenesis_CcmB"/>
</dbReference>
<feature type="transmembrane region" description="Helical" evidence="6">
    <location>
        <begin position="131"/>
        <end position="159"/>
    </location>
</feature>
<evidence type="ECO:0000313" key="8">
    <source>
        <dbReference type="Proteomes" id="UP000216052"/>
    </source>
</evidence>
<feature type="transmembrane region" description="Helical" evidence="6">
    <location>
        <begin position="99"/>
        <end position="125"/>
    </location>
</feature>